<organism evidence="1 2">
    <name type="scientific">Bacteroides phage crAss001</name>
    <name type="common">Bacteroides phage PhiCrAss001</name>
    <dbReference type="NCBI Taxonomy" id="2301731"/>
    <lineage>
        <taxon>Viruses</taxon>
        <taxon>Duplodnaviria</taxon>
        <taxon>Heunggongvirae</taxon>
        <taxon>Uroviricota</taxon>
        <taxon>Caudoviricetes</taxon>
        <taxon>Crassvirales</taxon>
        <taxon>Steigviridae</taxon>
        <taxon>Asinivirinae</taxon>
        <taxon>Kehishuvirus</taxon>
        <taxon>Kehishuvirus primarius</taxon>
    </lineage>
</organism>
<gene>
    <name evidence="1" type="ORF">crAss001_78</name>
</gene>
<protein>
    <submittedName>
        <fullName evidence="1">Uncharacterized protein</fullName>
    </submittedName>
</protein>
<name>A0A385DTL1_BPCA1</name>
<evidence type="ECO:0000313" key="2">
    <source>
        <dbReference type="Proteomes" id="UP000262320"/>
    </source>
</evidence>
<dbReference type="Proteomes" id="UP000262320">
    <property type="component" value="Segment"/>
</dbReference>
<evidence type="ECO:0000313" key="1">
    <source>
        <dbReference type="EMBL" id="AXQ62721.1"/>
    </source>
</evidence>
<keyword evidence="2" id="KW-1185">Reference proteome</keyword>
<reference evidence="1 2" key="1">
    <citation type="submission" date="2018-07" db="EMBL/GenBank/DDBJ databases">
        <title>PhiCrAss001, a member of the most abundant bacteriophage family in the human gut, infects Bacteroides.</title>
        <authorList>
            <person name="Shkoporov A.N."/>
            <person name="Khokhlova E.V."/>
            <person name="Fitzgerald C.B."/>
            <person name="Stockdale S.R."/>
            <person name="Draper L.A."/>
            <person name="Ross R.P."/>
            <person name="Hill C."/>
        </authorList>
    </citation>
    <scope>NUCLEOTIDE SEQUENCE [LARGE SCALE GENOMIC DNA]</scope>
    <source>
        <strain evidence="2">crAss001</strain>
    </source>
</reference>
<accession>A0A385DTL1</accession>
<sequence length="444" mass="51280">MTEEIKKQVHELHNSIMERPNQILQFFRDFFGEGRVEMQGFLTEDELYTYLSGTPLGTFMEWSNIVDSSAYQNMNKEDRDLVNLFWTAEGANNETVVSDSALAKYFLPIIKEKIANTMFNNLFILIYFPTVRITNEYDKYVDIKELWLKVPFNWMGKGKGYFGVNRSNYPLNQFKCGYMHSHVSSIPINNFENFQTPCTGRGPINSSISTLAIGYDEAIWQLLCLELDRYVRVESINGVPYHRLENILAPEMGDAKDKFSMQSLRGVVPWNSAFGIEQFKLFIKYLLETKKIRFNYSNGSYGIGMSFIDTVVLISNEFISWYNTEYNKHTFNISYADLVSIGVINECIITNGKVYIPKPVRRNSSDDYQRYVGKKICTFKGREITLTIDGVLSSEEESLNRTRILNLQYIEAIVCSMLRILNYGYGREERSETSTGISPQTGYI</sequence>
<proteinExistence type="predicted"/>
<dbReference type="EMBL" id="MH675552">
    <property type="protein sequence ID" value="AXQ62721.1"/>
    <property type="molecule type" value="Genomic_DNA"/>
</dbReference>
<organismHost>
    <name type="scientific">Bacteroides intestinalis</name>
    <dbReference type="NCBI Taxonomy" id="329854"/>
</organismHost>